<dbReference type="NCBIfam" id="TIGR02824">
    <property type="entry name" value="quinone_pig3"/>
    <property type="match status" value="1"/>
</dbReference>
<dbReference type="RefSeq" id="WP_060824262.1">
    <property type="nucleotide sequence ID" value="NZ_AP014938.1"/>
</dbReference>
<keyword evidence="2" id="KW-0560">Oxidoreductase</keyword>
<proteinExistence type="predicted"/>
<dbReference type="Pfam" id="PF08240">
    <property type="entry name" value="ADH_N"/>
    <property type="match status" value="1"/>
</dbReference>
<dbReference type="PANTHER" id="PTHR48106:SF8">
    <property type="entry name" value="OS02G0805600 PROTEIN"/>
    <property type="match status" value="1"/>
</dbReference>
<evidence type="ECO:0000313" key="5">
    <source>
        <dbReference type="Proteomes" id="UP000066203"/>
    </source>
</evidence>
<evidence type="ECO:0000256" key="2">
    <source>
        <dbReference type="ARBA" id="ARBA00023002"/>
    </source>
</evidence>
<keyword evidence="1" id="KW-0521">NADP</keyword>
<evidence type="ECO:0000256" key="1">
    <source>
        <dbReference type="ARBA" id="ARBA00022857"/>
    </source>
</evidence>
<accession>A0A0K2S027</accession>
<gene>
    <name evidence="4" type="ORF">RM6536_0920</name>
</gene>
<dbReference type="Proteomes" id="UP000066203">
    <property type="component" value="Chromosome"/>
</dbReference>
<dbReference type="EMBL" id="AP014938">
    <property type="protein sequence ID" value="BAS20167.1"/>
    <property type="molecule type" value="Genomic_DNA"/>
</dbReference>
<dbReference type="CDD" id="cd05276">
    <property type="entry name" value="p53_inducible_oxidoreductase"/>
    <property type="match status" value="1"/>
</dbReference>
<dbReference type="InterPro" id="IPR020843">
    <property type="entry name" value="ER"/>
</dbReference>
<dbReference type="SUPFAM" id="SSF51735">
    <property type="entry name" value="NAD(P)-binding Rossmann-fold domains"/>
    <property type="match status" value="1"/>
</dbReference>
<sequence length="336" mass="35544">MRAIIENSHGGPEALTISEVPAPVPRSHEVLIRVHAAGINRADALQRRGFYPPPAGVSAIYGLEVAGVIEAVGEGASVENRGTPVMALLAGGGYADYVTVPVDHVLPVPEQLSFAEAAGIPEVAATVYSNLVLTCGMSMNPAENLKEDGEPAVVLIHGGTGGIGVHAIQLALAAGTRVFATVSTEEKAEYVRSLGAEPIIYTEHSFREVLLAETGGRGADYILDVVGGKYLDDNLHTLADGGHLCIIGLQGGAKAEVNLGYMLTRRLSVHATSLRTRSDRQKAEILRGVREHVLPLIESGRIGVGLDRIFDMEEAAAAHEYFDSGQHRGKVVLRMV</sequence>
<organism evidence="4">
    <name type="scientific">Rothia mucilaginosa</name>
    <dbReference type="NCBI Taxonomy" id="43675"/>
    <lineage>
        <taxon>Bacteria</taxon>
        <taxon>Bacillati</taxon>
        <taxon>Actinomycetota</taxon>
        <taxon>Actinomycetes</taxon>
        <taxon>Micrococcales</taxon>
        <taxon>Micrococcaceae</taxon>
        <taxon>Rothia</taxon>
    </lineage>
</organism>
<dbReference type="SMART" id="SM00829">
    <property type="entry name" value="PKS_ER"/>
    <property type="match status" value="1"/>
</dbReference>
<feature type="domain" description="Enoyl reductase (ER)" evidence="3">
    <location>
        <begin position="10"/>
        <end position="333"/>
    </location>
</feature>
<evidence type="ECO:0000313" key="4">
    <source>
        <dbReference type="EMBL" id="BAS20167.1"/>
    </source>
</evidence>
<protein>
    <submittedName>
        <fullName evidence="4">Quinone oxidoreductase</fullName>
    </submittedName>
</protein>
<dbReference type="Gene3D" id="3.40.50.720">
    <property type="entry name" value="NAD(P)-binding Rossmann-like Domain"/>
    <property type="match status" value="1"/>
</dbReference>
<dbReference type="AlphaFoldDB" id="A0A0K2S027"/>
<dbReference type="InterPro" id="IPR036291">
    <property type="entry name" value="NAD(P)-bd_dom_sf"/>
</dbReference>
<dbReference type="Gene3D" id="3.90.180.10">
    <property type="entry name" value="Medium-chain alcohol dehydrogenases, catalytic domain"/>
    <property type="match status" value="1"/>
</dbReference>
<dbReference type="Pfam" id="PF00107">
    <property type="entry name" value="ADH_zinc_N"/>
    <property type="match status" value="1"/>
</dbReference>
<dbReference type="InterPro" id="IPR014189">
    <property type="entry name" value="Quinone_OxRdtase_PIG3"/>
</dbReference>
<dbReference type="GO" id="GO:0070402">
    <property type="term" value="F:NADPH binding"/>
    <property type="evidence" value="ECO:0007669"/>
    <property type="project" value="TreeGrafter"/>
</dbReference>
<dbReference type="PANTHER" id="PTHR48106">
    <property type="entry name" value="QUINONE OXIDOREDUCTASE PIG3-RELATED"/>
    <property type="match status" value="1"/>
</dbReference>
<dbReference type="InterPro" id="IPR011032">
    <property type="entry name" value="GroES-like_sf"/>
</dbReference>
<dbReference type="GO" id="GO:0016651">
    <property type="term" value="F:oxidoreductase activity, acting on NAD(P)H"/>
    <property type="evidence" value="ECO:0007669"/>
    <property type="project" value="TreeGrafter"/>
</dbReference>
<dbReference type="InterPro" id="IPR013154">
    <property type="entry name" value="ADH-like_N"/>
</dbReference>
<reference evidence="5" key="1">
    <citation type="submission" date="2015-08" db="EMBL/GenBank/DDBJ databases">
        <title>Complete genome sequence of Rothia mucilaginosa strain NUM-Rm6536.</title>
        <authorList>
            <person name="Nambu T."/>
        </authorList>
    </citation>
    <scope>NUCLEOTIDE SEQUENCE [LARGE SCALE GENOMIC DNA]</scope>
    <source>
        <strain evidence="5">NUM-Rm6536</strain>
    </source>
</reference>
<dbReference type="PATRIC" id="fig|43675.28.peg.946"/>
<evidence type="ECO:0000259" key="3">
    <source>
        <dbReference type="SMART" id="SM00829"/>
    </source>
</evidence>
<dbReference type="SUPFAM" id="SSF50129">
    <property type="entry name" value="GroES-like"/>
    <property type="match status" value="1"/>
</dbReference>
<dbReference type="InterPro" id="IPR013149">
    <property type="entry name" value="ADH-like_C"/>
</dbReference>
<name>A0A0K2S027_9MICC</name>